<reference evidence="3 4" key="1">
    <citation type="journal article" date="2019" name="Int. J. Syst. Evol. Microbiol.">
        <title>The Global Catalogue of Microorganisms (GCM) 10K type strain sequencing project: providing services to taxonomists for standard genome sequencing and annotation.</title>
        <authorList>
            <consortium name="The Broad Institute Genomics Platform"/>
            <consortium name="The Broad Institute Genome Sequencing Center for Infectious Disease"/>
            <person name="Wu L."/>
            <person name="Ma J."/>
        </authorList>
    </citation>
    <scope>NUCLEOTIDE SEQUENCE [LARGE SCALE GENOMIC DNA]</scope>
    <source>
        <strain evidence="3 4">NBRC 111368</strain>
    </source>
</reference>
<dbReference type="InterPro" id="IPR001279">
    <property type="entry name" value="Metallo-B-lactamas"/>
</dbReference>
<protein>
    <submittedName>
        <fullName evidence="3">MBL fold metallo-hydrolase</fullName>
    </submittedName>
</protein>
<dbReference type="EMBL" id="JBHSWU010000329">
    <property type="protein sequence ID" value="MFC6724937.1"/>
    <property type="molecule type" value="Genomic_DNA"/>
</dbReference>
<dbReference type="InterPro" id="IPR036866">
    <property type="entry name" value="RibonucZ/Hydroxyglut_hydro"/>
</dbReference>
<name>A0ABD5S0A0_9EURY</name>
<accession>A0ABD5S0A0</accession>
<evidence type="ECO:0000313" key="4">
    <source>
        <dbReference type="Proteomes" id="UP001596328"/>
    </source>
</evidence>
<evidence type="ECO:0000259" key="2">
    <source>
        <dbReference type="Pfam" id="PF12706"/>
    </source>
</evidence>
<gene>
    <name evidence="3" type="ORF">ACFQE1_11250</name>
</gene>
<dbReference type="PANTHER" id="PTHR43546:SF9">
    <property type="entry name" value="L-ASCORBATE-6-PHOSPHATE LACTONASE ULAG-RELATED"/>
    <property type="match status" value="1"/>
</dbReference>
<feature type="domain" description="Metallo-beta-lactamase" evidence="2">
    <location>
        <begin position="42"/>
        <end position="238"/>
    </location>
</feature>
<evidence type="ECO:0000256" key="1">
    <source>
        <dbReference type="ARBA" id="ARBA00022801"/>
    </source>
</evidence>
<dbReference type="SUPFAM" id="SSF56281">
    <property type="entry name" value="Metallo-hydrolase/oxidoreductase"/>
    <property type="match status" value="1"/>
</dbReference>
<dbReference type="InterPro" id="IPR050114">
    <property type="entry name" value="UPF0173_UPF0282_UlaG_hydrolase"/>
</dbReference>
<organism evidence="3 4">
    <name type="scientific">Halobium palmae</name>
    <dbReference type="NCBI Taxonomy" id="1776492"/>
    <lineage>
        <taxon>Archaea</taxon>
        <taxon>Methanobacteriati</taxon>
        <taxon>Methanobacteriota</taxon>
        <taxon>Stenosarchaea group</taxon>
        <taxon>Halobacteria</taxon>
        <taxon>Halobacteriales</taxon>
        <taxon>Haloferacaceae</taxon>
        <taxon>Halobium</taxon>
    </lineage>
</organism>
<sequence length="293" mass="32207">MVHSTWGDWLVRDEIEAADPEGLSVWFLGCNGYVLRTAEATIYLDPYFGDGAPPRTVRMIPVPMDPTDATDCDAVFVTHEHIDHMHPPSCRPLVEDLGAALYAPEASHDAPAYDGDVTVDDGKKVAVDPGDAYEVGDLTVHVRGANDPDAEEPVTYVVEHESGTFFAGGDTRPWEGFADVASEFDLDLGVLAYGTTGNIVHTEDEPTETRVTEWYNDGDQLSEAVTQLELDRFAPVHWDMWKGVAADPKSLHDDLASYEYPRSVEVIGIGDRLEVGRPGVIRPKAMREHERSG</sequence>
<dbReference type="PANTHER" id="PTHR43546">
    <property type="entry name" value="UPF0173 METAL-DEPENDENT HYDROLASE MJ1163-RELATED"/>
    <property type="match status" value="1"/>
</dbReference>
<comment type="caution">
    <text evidence="3">The sequence shown here is derived from an EMBL/GenBank/DDBJ whole genome shotgun (WGS) entry which is preliminary data.</text>
</comment>
<dbReference type="GO" id="GO:0016787">
    <property type="term" value="F:hydrolase activity"/>
    <property type="evidence" value="ECO:0007669"/>
    <property type="project" value="UniProtKB-KW"/>
</dbReference>
<dbReference type="Proteomes" id="UP001596328">
    <property type="component" value="Unassembled WGS sequence"/>
</dbReference>
<proteinExistence type="predicted"/>
<evidence type="ECO:0000313" key="3">
    <source>
        <dbReference type="EMBL" id="MFC6724937.1"/>
    </source>
</evidence>
<dbReference type="Gene3D" id="3.60.15.10">
    <property type="entry name" value="Ribonuclease Z/Hydroxyacylglutathione hydrolase-like"/>
    <property type="match status" value="1"/>
</dbReference>
<dbReference type="AlphaFoldDB" id="A0ABD5S0A0"/>
<keyword evidence="1" id="KW-0378">Hydrolase</keyword>
<dbReference type="Pfam" id="PF12706">
    <property type="entry name" value="Lactamase_B_2"/>
    <property type="match status" value="1"/>
</dbReference>
<keyword evidence="4" id="KW-1185">Reference proteome</keyword>